<keyword evidence="1" id="KW-0472">Membrane</keyword>
<feature type="transmembrane region" description="Helical" evidence="1">
    <location>
        <begin position="29"/>
        <end position="49"/>
    </location>
</feature>
<keyword evidence="1" id="KW-0812">Transmembrane</keyword>
<sequence length="136" mass="16005">MPFWAIVYCLMILLSGIIVIFIHKQRPAYYIAGQILSSLLGVLIFVFYYESFFTRPQSLVIIVLMVAYIFYWELWENRYLFPKIQSQGQISSDTEQNNAEFQFTVTKKSFIVFLIGTIAIFLPFLYVVIRLIVSYL</sequence>
<keyword evidence="1" id="KW-1133">Transmembrane helix</keyword>
<feature type="transmembrane region" description="Helical" evidence="1">
    <location>
        <begin position="55"/>
        <end position="74"/>
    </location>
</feature>
<evidence type="ECO:0000256" key="1">
    <source>
        <dbReference type="SAM" id="Phobius"/>
    </source>
</evidence>
<accession>A0A381YZ01</accession>
<name>A0A381YZ01_9ZZZZ</name>
<feature type="transmembrane region" description="Helical" evidence="1">
    <location>
        <begin position="5"/>
        <end position="22"/>
    </location>
</feature>
<evidence type="ECO:0000313" key="2">
    <source>
        <dbReference type="EMBL" id="SVA82179.1"/>
    </source>
</evidence>
<dbReference type="AlphaFoldDB" id="A0A381YZ01"/>
<proteinExistence type="predicted"/>
<protein>
    <submittedName>
        <fullName evidence="2">Uncharacterized protein</fullName>
    </submittedName>
</protein>
<organism evidence="2">
    <name type="scientific">marine metagenome</name>
    <dbReference type="NCBI Taxonomy" id="408172"/>
    <lineage>
        <taxon>unclassified sequences</taxon>
        <taxon>metagenomes</taxon>
        <taxon>ecological metagenomes</taxon>
    </lineage>
</organism>
<gene>
    <name evidence="2" type="ORF">METZ01_LOCUS135033</name>
</gene>
<dbReference type="EMBL" id="UINC01019414">
    <property type="protein sequence ID" value="SVA82179.1"/>
    <property type="molecule type" value="Genomic_DNA"/>
</dbReference>
<reference evidence="2" key="1">
    <citation type="submission" date="2018-05" db="EMBL/GenBank/DDBJ databases">
        <authorList>
            <person name="Lanie J.A."/>
            <person name="Ng W.-L."/>
            <person name="Kazmierczak K.M."/>
            <person name="Andrzejewski T.M."/>
            <person name="Davidsen T.M."/>
            <person name="Wayne K.J."/>
            <person name="Tettelin H."/>
            <person name="Glass J.I."/>
            <person name="Rusch D."/>
            <person name="Podicherti R."/>
            <person name="Tsui H.-C.T."/>
            <person name="Winkler M.E."/>
        </authorList>
    </citation>
    <scope>NUCLEOTIDE SEQUENCE</scope>
</reference>
<feature type="transmembrane region" description="Helical" evidence="1">
    <location>
        <begin position="110"/>
        <end position="133"/>
    </location>
</feature>